<comment type="subcellular location">
    <subcellularLocation>
        <location evidence="1">Membrane</location>
        <topology evidence="1">Multi-pass membrane protein</topology>
    </subcellularLocation>
</comment>
<evidence type="ECO:0000313" key="6">
    <source>
        <dbReference type="EMBL" id="KAG8541286.1"/>
    </source>
</evidence>
<comment type="caution">
    <text evidence="7">The sequence shown here is derived from an EMBL/GenBank/DDBJ whole genome shotgun (WGS) entry which is preliminary data.</text>
</comment>
<dbReference type="GO" id="GO:0005886">
    <property type="term" value="C:plasma membrane"/>
    <property type="evidence" value="ECO:0007669"/>
    <property type="project" value="TreeGrafter"/>
</dbReference>
<keyword evidence="2" id="KW-0479">Metal-binding</keyword>
<dbReference type="InterPro" id="IPR023298">
    <property type="entry name" value="ATPase_P-typ_TM_dom_sf"/>
</dbReference>
<keyword evidence="8" id="KW-1185">Reference proteome</keyword>
<feature type="domain" description="P-type ATPase C-terminal" evidence="5">
    <location>
        <begin position="1"/>
        <end position="205"/>
    </location>
</feature>
<dbReference type="EMBL" id="WNYA01007966">
    <property type="protein sequence ID" value="KAG8541286.1"/>
    <property type="molecule type" value="Genomic_DNA"/>
</dbReference>
<protein>
    <recommendedName>
        <fullName evidence="5">P-type ATPase C-terminal domain-containing protein</fullName>
    </recommendedName>
</protein>
<keyword evidence="4" id="KW-0472">Membrane</keyword>
<dbReference type="PANTHER" id="PTHR24092">
    <property type="entry name" value="PROBABLE PHOSPHOLIPID-TRANSPORTING ATPASE"/>
    <property type="match status" value="1"/>
</dbReference>
<feature type="transmembrane region" description="Helical" evidence="4">
    <location>
        <begin position="171"/>
        <end position="195"/>
    </location>
</feature>
<accession>A0AAV7C2A9</accession>
<dbReference type="EMBL" id="WNYA01000004">
    <property type="protein sequence ID" value="KAG8579103.1"/>
    <property type="molecule type" value="Genomic_DNA"/>
</dbReference>
<evidence type="ECO:0000256" key="4">
    <source>
        <dbReference type="SAM" id="Phobius"/>
    </source>
</evidence>
<dbReference type="PANTHER" id="PTHR24092:SF81">
    <property type="entry name" value="PHOSPHOLIPID-TRANSPORTING ATPASE VA"/>
    <property type="match status" value="1"/>
</dbReference>
<dbReference type="AlphaFoldDB" id="A0AAV7C2A9"/>
<organism evidence="7 8">
    <name type="scientific">Engystomops pustulosus</name>
    <name type="common">Tungara frog</name>
    <name type="synonym">Physalaemus pustulosus</name>
    <dbReference type="NCBI Taxonomy" id="76066"/>
    <lineage>
        <taxon>Eukaryota</taxon>
        <taxon>Metazoa</taxon>
        <taxon>Chordata</taxon>
        <taxon>Craniata</taxon>
        <taxon>Vertebrata</taxon>
        <taxon>Euteleostomi</taxon>
        <taxon>Amphibia</taxon>
        <taxon>Batrachia</taxon>
        <taxon>Anura</taxon>
        <taxon>Neobatrachia</taxon>
        <taxon>Hyloidea</taxon>
        <taxon>Leptodactylidae</taxon>
        <taxon>Leiuperinae</taxon>
        <taxon>Engystomops</taxon>
    </lineage>
</organism>
<dbReference type="GO" id="GO:0046872">
    <property type="term" value="F:metal ion binding"/>
    <property type="evidence" value="ECO:0007669"/>
    <property type="project" value="UniProtKB-KW"/>
</dbReference>
<proteinExistence type="predicted"/>
<dbReference type="SUPFAM" id="SSF81665">
    <property type="entry name" value="Calcium ATPase, transmembrane domain M"/>
    <property type="match status" value="1"/>
</dbReference>
<evidence type="ECO:0000256" key="3">
    <source>
        <dbReference type="ARBA" id="ARBA00022842"/>
    </source>
</evidence>
<evidence type="ECO:0000313" key="8">
    <source>
        <dbReference type="Proteomes" id="UP000824782"/>
    </source>
</evidence>
<keyword evidence="4" id="KW-0812">Transmembrane</keyword>
<dbReference type="GO" id="GO:0140326">
    <property type="term" value="F:ATPase-coupled intramembrane lipid transporter activity"/>
    <property type="evidence" value="ECO:0007669"/>
    <property type="project" value="TreeGrafter"/>
</dbReference>
<dbReference type="InterPro" id="IPR032630">
    <property type="entry name" value="P_typ_ATPase_c"/>
</dbReference>
<evidence type="ECO:0000259" key="5">
    <source>
        <dbReference type="Pfam" id="PF16212"/>
    </source>
</evidence>
<keyword evidence="4" id="KW-1133">Transmembrane helix</keyword>
<feature type="transmembrane region" description="Helical" evidence="4">
    <location>
        <begin position="103"/>
        <end position="124"/>
    </location>
</feature>
<evidence type="ECO:0000313" key="7">
    <source>
        <dbReference type="EMBL" id="KAG8579103.1"/>
    </source>
</evidence>
<dbReference type="Proteomes" id="UP000824782">
    <property type="component" value="Unassembled WGS sequence"/>
</dbReference>
<reference evidence="7" key="1">
    <citation type="thesis" date="2020" institute="ProQuest LLC" country="789 East Eisenhower Parkway, Ann Arbor, MI, USA">
        <title>Comparative Genomics and Chromosome Evolution.</title>
        <authorList>
            <person name="Mudd A.B."/>
        </authorList>
    </citation>
    <scope>NUCLEOTIDE SEQUENCE</scope>
    <source>
        <strain evidence="7">237g6f4</strain>
        <tissue evidence="7">Blood</tissue>
    </source>
</reference>
<name>A0AAV7C2A9_ENGPU</name>
<dbReference type="Pfam" id="PF16212">
    <property type="entry name" value="PhoLip_ATPase_C"/>
    <property type="match status" value="1"/>
</dbReference>
<gene>
    <name evidence="7" type="ORF">GDO81_010718</name>
    <name evidence="6" type="ORF">GDO81_029340</name>
</gene>
<evidence type="ECO:0000256" key="2">
    <source>
        <dbReference type="ARBA" id="ARBA00022723"/>
    </source>
</evidence>
<feature type="transmembrane region" description="Helical" evidence="4">
    <location>
        <begin position="131"/>
        <end position="151"/>
    </location>
</feature>
<evidence type="ECO:0000256" key="1">
    <source>
        <dbReference type="ARBA" id="ARBA00004141"/>
    </source>
</evidence>
<dbReference type="GO" id="GO:0045332">
    <property type="term" value="P:phospholipid translocation"/>
    <property type="evidence" value="ECO:0007669"/>
    <property type="project" value="TreeGrafter"/>
</dbReference>
<sequence>MFVALLFWYQFYCGFSGSTMIDQWYLIFFNLLFSSIPQLVTGILDKDLPAEMLIAVPELYRSGQTMEEYKPHMFWRNMIDAFYQSLICFFIPYFTFYDTDIDLFTWGTPIVTCALFTIMLHLGIETKTWTWINVSSIVFSILLFFTVALIYNSTCPTCNPPSNPYWTMQKLLANPLFYFICLLSPIAALLPRFLYKSIQGTMFPTQVQIGRKVLKSRLECLSLVNKQTSVPEQQINTTLLTPSALHSVRNQKETMLDQGKDSQNVYFSNEGEKVPTVGILCSNPTASLSVKENDQAFTGFLPFTLDSSMASEALYVDEMMCWDSKVDQSDIGLMSLITSTPLLKESSRPKKMSANQESLKDSSTLPSDLYISEDSKVNVRCNTSISERIIRSTGNGELQETTFL</sequence>
<feature type="transmembrane region" description="Helical" evidence="4">
    <location>
        <begin position="78"/>
        <end position="97"/>
    </location>
</feature>
<keyword evidence="3" id="KW-0460">Magnesium</keyword>